<dbReference type="Gramene" id="CDY16257">
    <property type="protein sequence ID" value="CDY16257"/>
    <property type="gene ID" value="GSBRNA2T00090728001"/>
</dbReference>
<feature type="compositionally biased region" description="Basic and acidic residues" evidence="1">
    <location>
        <begin position="37"/>
        <end position="66"/>
    </location>
</feature>
<sequence>MLRAGRCEKRQTTTSKDHQQEARRISDLDQIKGLMTRSDKHDSGYHHTHEGEQAADQNRRRIKENSRSACNIENQRISAKSETEGLGSFDQSPKPNMQHRIKHPLSITLDRTQLDLDLRIQSDE</sequence>
<evidence type="ECO:0000313" key="4">
    <source>
        <dbReference type="Proteomes" id="UP000028999"/>
    </source>
</evidence>
<gene>
    <name evidence="3" type="primary">BnaC01g22920D</name>
    <name evidence="2" type="ORF">DARMORV10_C01P28550.1</name>
    <name evidence="3" type="ORF">GSBRNA2T00090728001</name>
</gene>
<organism evidence="3 4">
    <name type="scientific">Brassica napus</name>
    <name type="common">Rape</name>
    <dbReference type="NCBI Taxonomy" id="3708"/>
    <lineage>
        <taxon>Eukaryota</taxon>
        <taxon>Viridiplantae</taxon>
        <taxon>Streptophyta</taxon>
        <taxon>Embryophyta</taxon>
        <taxon>Tracheophyta</taxon>
        <taxon>Spermatophyta</taxon>
        <taxon>Magnoliopsida</taxon>
        <taxon>eudicotyledons</taxon>
        <taxon>Gunneridae</taxon>
        <taxon>Pentapetalae</taxon>
        <taxon>rosids</taxon>
        <taxon>malvids</taxon>
        <taxon>Brassicales</taxon>
        <taxon>Brassicaceae</taxon>
        <taxon>Brassiceae</taxon>
        <taxon>Brassica</taxon>
    </lineage>
</organism>
<keyword evidence="4" id="KW-1185">Reference proteome</keyword>
<accession>A0A078FTT9</accession>
<dbReference type="Proteomes" id="UP000028999">
    <property type="component" value="Unassembled WGS sequence"/>
</dbReference>
<feature type="compositionally biased region" description="Basic and acidic residues" evidence="1">
    <location>
        <begin position="1"/>
        <end position="30"/>
    </location>
</feature>
<dbReference type="EMBL" id="HG994365">
    <property type="protein sequence ID" value="CAF2073473.1"/>
    <property type="molecule type" value="Genomic_DNA"/>
</dbReference>
<dbReference type="EMBL" id="LK032062">
    <property type="protein sequence ID" value="CDY16257.1"/>
    <property type="molecule type" value="Genomic_DNA"/>
</dbReference>
<dbReference type="Proteomes" id="UP001295469">
    <property type="component" value="Chromosome C01"/>
</dbReference>
<dbReference type="SMR" id="A0A078FTT9"/>
<dbReference type="AlphaFoldDB" id="A0A078FTT9"/>
<protein>
    <submittedName>
        <fullName evidence="2">(rape) hypothetical protein</fullName>
    </submittedName>
    <submittedName>
        <fullName evidence="3">BnaC01g22920D protein</fullName>
    </submittedName>
</protein>
<reference evidence="3 4" key="1">
    <citation type="journal article" date="2014" name="Science">
        <title>Plant genetics. Early allopolyploid evolution in the post-Neolithic Brassica napus oilseed genome.</title>
        <authorList>
            <person name="Chalhoub B."/>
            <person name="Denoeud F."/>
            <person name="Liu S."/>
            <person name="Parkin I.A."/>
            <person name="Tang H."/>
            <person name="Wang X."/>
            <person name="Chiquet J."/>
            <person name="Belcram H."/>
            <person name="Tong C."/>
            <person name="Samans B."/>
            <person name="Correa M."/>
            <person name="Da Silva C."/>
            <person name="Just J."/>
            <person name="Falentin C."/>
            <person name="Koh C.S."/>
            <person name="Le Clainche I."/>
            <person name="Bernard M."/>
            <person name="Bento P."/>
            <person name="Noel B."/>
            <person name="Labadie K."/>
            <person name="Alberti A."/>
            <person name="Charles M."/>
            <person name="Arnaud D."/>
            <person name="Guo H."/>
            <person name="Daviaud C."/>
            <person name="Alamery S."/>
            <person name="Jabbari K."/>
            <person name="Zhao M."/>
            <person name="Edger P.P."/>
            <person name="Chelaifa H."/>
            <person name="Tack D."/>
            <person name="Lassalle G."/>
            <person name="Mestiri I."/>
            <person name="Schnel N."/>
            <person name="Le Paslier M.C."/>
            <person name="Fan G."/>
            <person name="Renault V."/>
            <person name="Bayer P.E."/>
            <person name="Golicz A.A."/>
            <person name="Manoli S."/>
            <person name="Lee T.H."/>
            <person name="Thi V.H."/>
            <person name="Chalabi S."/>
            <person name="Hu Q."/>
            <person name="Fan C."/>
            <person name="Tollenaere R."/>
            <person name="Lu Y."/>
            <person name="Battail C."/>
            <person name="Shen J."/>
            <person name="Sidebottom C.H."/>
            <person name="Wang X."/>
            <person name="Canaguier A."/>
            <person name="Chauveau A."/>
            <person name="Berard A."/>
            <person name="Deniot G."/>
            <person name="Guan M."/>
            <person name="Liu Z."/>
            <person name="Sun F."/>
            <person name="Lim Y.P."/>
            <person name="Lyons E."/>
            <person name="Town C.D."/>
            <person name="Bancroft I."/>
            <person name="Wang X."/>
            <person name="Meng J."/>
            <person name="Ma J."/>
            <person name="Pires J.C."/>
            <person name="King G.J."/>
            <person name="Brunel D."/>
            <person name="Delourme R."/>
            <person name="Renard M."/>
            <person name="Aury J.M."/>
            <person name="Adams K.L."/>
            <person name="Batley J."/>
            <person name="Snowdon R.J."/>
            <person name="Tost J."/>
            <person name="Edwards D."/>
            <person name="Zhou Y."/>
            <person name="Hua W."/>
            <person name="Sharpe A.G."/>
            <person name="Paterson A.H."/>
            <person name="Guan C."/>
            <person name="Wincker P."/>
        </authorList>
    </citation>
    <scope>NUCLEOTIDE SEQUENCE [LARGE SCALE GENOMIC DNA]</scope>
    <source>
        <strain evidence="4">cv. Darmor-bzh</strain>
    </source>
</reference>
<reference evidence="3" key="2">
    <citation type="submission" date="2014-06" db="EMBL/GenBank/DDBJ databases">
        <authorList>
            <person name="Genoscope - CEA"/>
        </authorList>
    </citation>
    <scope>NUCLEOTIDE SEQUENCE</scope>
</reference>
<evidence type="ECO:0000313" key="3">
    <source>
        <dbReference type="EMBL" id="CDY16257.1"/>
    </source>
</evidence>
<reference evidence="2" key="3">
    <citation type="submission" date="2021-01" db="EMBL/GenBank/DDBJ databases">
        <authorList>
            <consortium name="Genoscope - CEA"/>
            <person name="William W."/>
        </authorList>
    </citation>
    <scope>NUCLEOTIDE SEQUENCE</scope>
</reference>
<proteinExistence type="predicted"/>
<feature type="compositionally biased region" description="Polar residues" evidence="1">
    <location>
        <begin position="67"/>
        <end position="80"/>
    </location>
</feature>
<evidence type="ECO:0000313" key="2">
    <source>
        <dbReference type="EMBL" id="CAF2073473.1"/>
    </source>
</evidence>
<evidence type="ECO:0000256" key="1">
    <source>
        <dbReference type="SAM" id="MobiDB-lite"/>
    </source>
</evidence>
<name>A0A078FTT9_BRANA</name>
<dbReference type="PaxDb" id="3708-A0A078FTT9"/>
<feature type="region of interest" description="Disordered" evidence="1">
    <location>
        <begin position="1"/>
        <end position="98"/>
    </location>
</feature>